<dbReference type="PANTHER" id="PTHR11596">
    <property type="entry name" value="ALKALINE PHOSPHATASE"/>
    <property type="match status" value="1"/>
</dbReference>
<name>A0A420EKN0_9SPHN</name>
<feature type="binding site" evidence="3">
    <location>
        <position position="437"/>
    </location>
    <ligand>
        <name>Zn(2+)</name>
        <dbReference type="ChEBI" id="CHEBI:29105"/>
        <label>2</label>
    </ligand>
</feature>
<feature type="binding site" evidence="3">
    <location>
        <position position="76"/>
    </location>
    <ligand>
        <name>Mg(2+)</name>
        <dbReference type="ChEBI" id="CHEBI:18420"/>
    </ligand>
</feature>
<feature type="binding site" evidence="3">
    <location>
        <position position="394"/>
    </location>
    <ligand>
        <name>Zn(2+)</name>
        <dbReference type="ChEBI" id="CHEBI:29105"/>
        <label>2</label>
    </ligand>
</feature>
<keyword evidence="7" id="KW-0732">Signal</keyword>
<feature type="binding site" evidence="3">
    <location>
        <position position="76"/>
    </location>
    <ligand>
        <name>Zn(2+)</name>
        <dbReference type="ChEBI" id="CHEBI:29105"/>
        <label>2</label>
    </ligand>
</feature>
<comment type="cofactor">
    <cofactor evidence="3">
        <name>Zn(2+)</name>
        <dbReference type="ChEBI" id="CHEBI:29105"/>
    </cofactor>
    <text evidence="3">Binds 2 Zn(2+) ions.</text>
</comment>
<accession>A0A420EKN0</accession>
<dbReference type="EMBL" id="RAPF01000004">
    <property type="protein sequence ID" value="RKF21248.1"/>
    <property type="molecule type" value="Genomic_DNA"/>
</dbReference>
<organism evidence="8 9">
    <name type="scientific">Altericroceibacterium spongiae</name>
    <dbReference type="NCBI Taxonomy" id="2320269"/>
    <lineage>
        <taxon>Bacteria</taxon>
        <taxon>Pseudomonadati</taxon>
        <taxon>Pseudomonadota</taxon>
        <taxon>Alphaproteobacteria</taxon>
        <taxon>Sphingomonadales</taxon>
        <taxon>Erythrobacteraceae</taxon>
        <taxon>Altericroceibacterium</taxon>
    </lineage>
</organism>
<dbReference type="OrthoDB" id="9794455at2"/>
<feature type="binding site" evidence="3">
    <location>
        <position position="352"/>
    </location>
    <ligand>
        <name>Zn(2+)</name>
        <dbReference type="ChEBI" id="CHEBI:29105"/>
        <label>2</label>
    </ligand>
</feature>
<feature type="binding site" evidence="3">
    <location>
        <position position="395"/>
    </location>
    <ligand>
        <name>Zn(2+)</name>
        <dbReference type="ChEBI" id="CHEBI:29105"/>
        <label>2</label>
    </ligand>
</feature>
<sequence length="476" mass="50592">MPRLFRSVLLSGVLATSITLSAAGMAQDSPNLSRAAKGVLSEKGGARRLKATDMTDEYRRLLKDGDVHNVILLIGDGMGDSEITVARNYAKGAGGYFEGIDALPFTGQYTHYSLHRETGKPNYVTDSAASASEWATGVKTYNGAISVDIHGQPHPSLLMLAKQAGYATGDVSTAAIQDATPAAQIAHVVQRRCYSPSVTSEKCPENALENGGAGSISEQLLDSRPDVTLGGGSASFEDTAKAGEWAGKTLSTQALERGFTIVRNAQELAAVDTANQRKPLLGLFSEDTMPTRWTGPRATHYGNINEAPVRCTANPERTNDIPKLAAMTAKAINLLKSNPKGFFLQVEGASIDKQDHAANPCGQIGETVDLDEAVQVALNFARADRHTLVIVTADHAHTSQIVYNDVKSPGLTRSLITADDAVMTVNYATQEEGSQGHTGTQLRVAAFGPHASNFLGLTDQSDMFFTISNALNLDSK</sequence>
<keyword evidence="3" id="KW-0460">Magnesium</keyword>
<evidence type="ECO:0000256" key="6">
    <source>
        <dbReference type="SAM" id="MobiDB-lite"/>
    </source>
</evidence>
<dbReference type="GO" id="GO:0004035">
    <property type="term" value="F:alkaline phosphatase activity"/>
    <property type="evidence" value="ECO:0007669"/>
    <property type="project" value="UniProtKB-EC"/>
</dbReference>
<dbReference type="EC" id="3.1.3.1" evidence="8"/>
<feature type="chain" id="PRO_5019543868" evidence="7">
    <location>
        <begin position="23"/>
        <end position="476"/>
    </location>
</feature>
<dbReference type="PRINTS" id="PR00113">
    <property type="entry name" value="ALKPHPHTASE"/>
</dbReference>
<keyword evidence="9" id="KW-1185">Reference proteome</keyword>
<dbReference type="SMART" id="SM00098">
    <property type="entry name" value="alkPPc"/>
    <property type="match status" value="1"/>
</dbReference>
<comment type="caution">
    <text evidence="8">The sequence shown here is derived from an EMBL/GenBank/DDBJ whole genome shotgun (WGS) entry which is preliminary data.</text>
</comment>
<keyword evidence="3" id="KW-0479">Metal-binding</keyword>
<dbReference type="RefSeq" id="WP_120324746.1">
    <property type="nucleotide sequence ID" value="NZ_RAPF01000004.1"/>
</dbReference>
<dbReference type="Gene3D" id="3.40.720.10">
    <property type="entry name" value="Alkaline Phosphatase, subunit A"/>
    <property type="match status" value="1"/>
</dbReference>
<feature type="active site" description="Phosphoserine intermediate" evidence="2">
    <location>
        <position position="127"/>
    </location>
</feature>
<protein>
    <submittedName>
        <fullName evidence="8">Alkaline phosphatase</fullName>
        <ecNumber evidence="8">3.1.3.1</ecNumber>
    </submittedName>
</protein>
<evidence type="ECO:0000256" key="4">
    <source>
        <dbReference type="PIRSR" id="PIRSR601952-3"/>
    </source>
</evidence>
<comment type="cofactor">
    <cofactor evidence="3">
        <name>Mg(2+)</name>
        <dbReference type="ChEBI" id="CHEBI:18420"/>
    </cofactor>
    <text evidence="3">Binds 1 Mg(2+) ion.</text>
</comment>
<evidence type="ECO:0000313" key="8">
    <source>
        <dbReference type="EMBL" id="RKF21248.1"/>
    </source>
</evidence>
<evidence type="ECO:0000256" key="2">
    <source>
        <dbReference type="PIRSR" id="PIRSR601952-1"/>
    </source>
</evidence>
<feature type="binding site" evidence="3">
    <location>
        <position position="180"/>
    </location>
    <ligand>
        <name>Mg(2+)</name>
        <dbReference type="ChEBI" id="CHEBI:18420"/>
    </ligand>
</feature>
<comment type="similarity">
    <text evidence="5">Belongs to the alkaline phosphatase family.</text>
</comment>
<dbReference type="PANTHER" id="PTHR11596:SF5">
    <property type="entry name" value="ALKALINE PHOSPHATASE"/>
    <property type="match status" value="1"/>
</dbReference>
<gene>
    <name evidence="8" type="ORF">D6851_10115</name>
</gene>
<dbReference type="InterPro" id="IPR017850">
    <property type="entry name" value="Alkaline_phosphatase_core_sf"/>
</dbReference>
<feature type="disulfide bond" evidence="4">
    <location>
        <begin position="193"/>
        <end position="203"/>
    </location>
</feature>
<feature type="binding site" evidence="3">
    <location>
        <position position="347"/>
    </location>
    <ligand>
        <name>Mg(2+)</name>
        <dbReference type="ChEBI" id="CHEBI:18420"/>
    </ligand>
</feature>
<keyword evidence="1" id="KW-0597">Phosphoprotein</keyword>
<evidence type="ECO:0000313" key="9">
    <source>
        <dbReference type="Proteomes" id="UP000284395"/>
    </source>
</evidence>
<evidence type="ECO:0000256" key="5">
    <source>
        <dbReference type="RuleBase" id="RU003946"/>
    </source>
</evidence>
<proteinExistence type="inferred from homology"/>
<dbReference type="Proteomes" id="UP000284395">
    <property type="component" value="Unassembled WGS sequence"/>
</dbReference>
<evidence type="ECO:0000256" key="1">
    <source>
        <dbReference type="ARBA" id="ARBA00022553"/>
    </source>
</evidence>
<keyword evidence="4" id="KW-1015">Disulfide bond</keyword>
<reference evidence="8 9" key="1">
    <citation type="submission" date="2018-09" db="EMBL/GenBank/DDBJ databases">
        <title>Altererythrobacter spongiae sp. nov., isolated from a marine sponge.</title>
        <authorList>
            <person name="Zhuang L."/>
            <person name="Luo L."/>
        </authorList>
    </citation>
    <scope>NUCLEOTIDE SEQUENCE [LARGE SCALE GENOMIC DNA]</scope>
    <source>
        <strain evidence="8 9">HN-Y73</strain>
    </source>
</reference>
<evidence type="ECO:0000256" key="3">
    <source>
        <dbReference type="PIRSR" id="PIRSR601952-2"/>
    </source>
</evidence>
<dbReference type="AlphaFoldDB" id="A0A420EKN0"/>
<dbReference type="CDD" id="cd16012">
    <property type="entry name" value="ALP"/>
    <property type="match status" value="1"/>
</dbReference>
<dbReference type="Pfam" id="PF00245">
    <property type="entry name" value="Alk_phosphatase"/>
    <property type="match status" value="1"/>
</dbReference>
<keyword evidence="8" id="KW-0378">Hydrolase</keyword>
<feature type="binding site" evidence="3">
    <location>
        <position position="178"/>
    </location>
    <ligand>
        <name>Mg(2+)</name>
        <dbReference type="ChEBI" id="CHEBI:18420"/>
    </ligand>
</feature>
<dbReference type="GO" id="GO:0046872">
    <property type="term" value="F:metal ion binding"/>
    <property type="evidence" value="ECO:0007669"/>
    <property type="project" value="UniProtKB-KW"/>
</dbReference>
<evidence type="ECO:0000256" key="7">
    <source>
        <dbReference type="SAM" id="SignalP"/>
    </source>
</evidence>
<keyword evidence="3" id="KW-0862">Zinc</keyword>
<feature type="signal peptide" evidence="7">
    <location>
        <begin position="1"/>
        <end position="22"/>
    </location>
</feature>
<dbReference type="NCBIfam" id="NF007810">
    <property type="entry name" value="PRK10518.1"/>
    <property type="match status" value="1"/>
</dbReference>
<feature type="disulfide bond" evidence="4">
    <location>
        <begin position="311"/>
        <end position="361"/>
    </location>
</feature>
<feature type="binding site" evidence="3">
    <location>
        <position position="356"/>
    </location>
    <ligand>
        <name>Zn(2+)</name>
        <dbReference type="ChEBI" id="CHEBI:29105"/>
        <label>2</label>
    </ligand>
</feature>
<dbReference type="InterPro" id="IPR001952">
    <property type="entry name" value="Alkaline_phosphatase"/>
</dbReference>
<dbReference type="SUPFAM" id="SSF53649">
    <property type="entry name" value="Alkaline phosphatase-like"/>
    <property type="match status" value="1"/>
</dbReference>
<feature type="region of interest" description="Disordered" evidence="6">
    <location>
        <begin position="199"/>
        <end position="218"/>
    </location>
</feature>